<dbReference type="PANTHER" id="PTHR31605:SF0">
    <property type="entry name" value="GLYCEROL-3-PHOSPHATE O-ACYLTRANSFERASE 1"/>
    <property type="match status" value="1"/>
</dbReference>
<proteinExistence type="predicted"/>
<evidence type="ECO:0000313" key="2">
    <source>
        <dbReference type="EMBL" id="TRM58991.1"/>
    </source>
</evidence>
<dbReference type="Pfam" id="PF01553">
    <property type="entry name" value="Acyltransferase"/>
    <property type="match status" value="1"/>
</dbReference>
<dbReference type="SUPFAM" id="SSF69593">
    <property type="entry name" value="Glycerol-3-phosphate (1)-acyltransferase"/>
    <property type="match status" value="1"/>
</dbReference>
<protein>
    <recommendedName>
        <fullName evidence="1">Phospholipid/glycerol acyltransferase domain-containing protein</fullName>
    </recommendedName>
</protein>
<dbReference type="Proteomes" id="UP000320762">
    <property type="component" value="Unassembled WGS sequence"/>
</dbReference>
<dbReference type="PANTHER" id="PTHR31605">
    <property type="entry name" value="GLYCEROL-3-PHOSPHATE O-ACYLTRANSFERASE 1"/>
    <property type="match status" value="1"/>
</dbReference>
<dbReference type="OrthoDB" id="1044435at2759"/>
<dbReference type="STRING" id="97359.A0A550C2G3"/>
<dbReference type="GO" id="GO:0008654">
    <property type="term" value="P:phospholipid biosynthetic process"/>
    <property type="evidence" value="ECO:0007669"/>
    <property type="project" value="TreeGrafter"/>
</dbReference>
<dbReference type="GO" id="GO:0004366">
    <property type="term" value="F:glycerol-3-phosphate O-acyltransferase activity"/>
    <property type="evidence" value="ECO:0007669"/>
    <property type="project" value="TreeGrafter"/>
</dbReference>
<dbReference type="GO" id="GO:0016287">
    <property type="term" value="F:glycerone-phosphate O-acyltransferase activity"/>
    <property type="evidence" value="ECO:0007669"/>
    <property type="project" value="TreeGrafter"/>
</dbReference>
<dbReference type="AlphaFoldDB" id="A0A550C2G3"/>
<keyword evidence="3" id="KW-1185">Reference proteome</keyword>
<gene>
    <name evidence="2" type="ORF">BD626DRAFT_573020</name>
</gene>
<dbReference type="SMART" id="SM00563">
    <property type="entry name" value="PlsC"/>
    <property type="match status" value="1"/>
</dbReference>
<reference evidence="2 3" key="1">
    <citation type="journal article" date="2019" name="New Phytol.">
        <title>Comparative genomics reveals unique wood-decay strategies and fruiting body development in the Schizophyllaceae.</title>
        <authorList>
            <person name="Almasi E."/>
            <person name="Sahu N."/>
            <person name="Krizsan K."/>
            <person name="Balint B."/>
            <person name="Kovacs G.M."/>
            <person name="Kiss B."/>
            <person name="Cseklye J."/>
            <person name="Drula E."/>
            <person name="Henrissat B."/>
            <person name="Nagy I."/>
            <person name="Chovatia M."/>
            <person name="Adam C."/>
            <person name="LaButti K."/>
            <person name="Lipzen A."/>
            <person name="Riley R."/>
            <person name="Grigoriev I.V."/>
            <person name="Nagy L.G."/>
        </authorList>
    </citation>
    <scope>NUCLEOTIDE SEQUENCE [LARGE SCALE GENOMIC DNA]</scope>
    <source>
        <strain evidence="2 3">NL-1724</strain>
    </source>
</reference>
<evidence type="ECO:0000259" key="1">
    <source>
        <dbReference type="SMART" id="SM00563"/>
    </source>
</evidence>
<sequence>MEYKLVYRCLRRLSIWVADNYYSDVVVEGAENVPESGPVILASTHRNESIDVAILAVTVPHGRQVSYWAKASLFKNPVVRWVMESSGAIPVQRGAENAGNKSNDEGAASQTQADLFRASTACLMAGGTLGVFPEGFSATLPGIGELRSGAAWAAVEHDRAARLEAAARKQEGGWTSARIVPVSIVYVDAPGYQSRVFVRYGKPIETSNYYGKTVDGDALETRRIAVTQMVSELRSTLGNTGIDAPDWSTLHAAKTVLQIHWDNPNRQLSVRDWVVGMQGLVSYFASGVSAEERERRDGARFALARYYALQLHTRVDHCDLQALLPHNSSRHVHPPWHPVFSRALVPLLRLSIRTTLCLPALLVYLPAYATSAAATALLTRPDEPESYAQVAAVTGGLGLGLGFWAVWSTTRRWFGPFLERILREVAPASYRRLALISSTRLGKLAIGYVMLRTITGWHDLFARENKWMYRRTIAAGHVLLSVAFPAYQNTSPAFDTPPVIAENPYARSKVQKDLLTRAAGAKHLWKFTLISRLLIARQEAMGALEILKQDEEFIGILRKKGD</sequence>
<dbReference type="InterPro" id="IPR052744">
    <property type="entry name" value="GPAT/DAPAT"/>
</dbReference>
<comment type="caution">
    <text evidence="2">The sequence shown here is derived from an EMBL/GenBank/DDBJ whole genome shotgun (WGS) entry which is preliminary data.</text>
</comment>
<organism evidence="2 3">
    <name type="scientific">Schizophyllum amplum</name>
    <dbReference type="NCBI Taxonomy" id="97359"/>
    <lineage>
        <taxon>Eukaryota</taxon>
        <taxon>Fungi</taxon>
        <taxon>Dikarya</taxon>
        <taxon>Basidiomycota</taxon>
        <taxon>Agaricomycotina</taxon>
        <taxon>Agaricomycetes</taxon>
        <taxon>Agaricomycetidae</taxon>
        <taxon>Agaricales</taxon>
        <taxon>Schizophyllaceae</taxon>
        <taxon>Schizophyllum</taxon>
    </lineage>
</organism>
<feature type="domain" description="Phospholipid/glycerol acyltransferase" evidence="1">
    <location>
        <begin position="39"/>
        <end position="187"/>
    </location>
</feature>
<accession>A0A550C2G3</accession>
<evidence type="ECO:0000313" key="3">
    <source>
        <dbReference type="Proteomes" id="UP000320762"/>
    </source>
</evidence>
<name>A0A550C2G3_9AGAR</name>
<dbReference type="InterPro" id="IPR002123">
    <property type="entry name" value="Plipid/glycerol_acylTrfase"/>
</dbReference>
<dbReference type="EMBL" id="VDMD01000031">
    <property type="protein sequence ID" value="TRM58991.1"/>
    <property type="molecule type" value="Genomic_DNA"/>
</dbReference>